<comment type="caution">
    <text evidence="1">The sequence shown here is derived from an EMBL/GenBank/DDBJ whole genome shotgun (WGS) entry which is preliminary data.</text>
</comment>
<evidence type="ECO:0000313" key="1">
    <source>
        <dbReference type="EMBL" id="KAJ8061030.1"/>
    </source>
</evidence>
<sequence>MDGEIVDGTNANGSDDLGLRADHVPVKNMDMNGVWIDRGNEGQDYEKLKDEVAYAWKFSTLGEMADAVEKAFEAEGQRVGALTYCSNMQMQIITSVFWNALNE</sequence>
<name>A0A9X0AE03_9HELO</name>
<accession>A0A9X0AE03</accession>
<evidence type="ECO:0000313" key="2">
    <source>
        <dbReference type="Proteomes" id="UP001152300"/>
    </source>
</evidence>
<keyword evidence="2" id="KW-1185">Reference proteome</keyword>
<protein>
    <submittedName>
        <fullName evidence="1">Uncharacterized protein</fullName>
    </submittedName>
</protein>
<dbReference type="OrthoDB" id="5416384at2759"/>
<dbReference type="Gene3D" id="3.40.50.1000">
    <property type="entry name" value="HAD superfamily/HAD-like"/>
    <property type="match status" value="1"/>
</dbReference>
<reference evidence="1" key="1">
    <citation type="submission" date="2022-11" db="EMBL/GenBank/DDBJ databases">
        <title>Genome Resource of Sclerotinia nivalis Strain SnTB1, a Plant Pathogen Isolated from American Ginseng.</title>
        <authorList>
            <person name="Fan S."/>
        </authorList>
    </citation>
    <scope>NUCLEOTIDE SEQUENCE</scope>
    <source>
        <strain evidence="1">SnTB1</strain>
    </source>
</reference>
<organism evidence="1 2">
    <name type="scientific">Sclerotinia nivalis</name>
    <dbReference type="NCBI Taxonomy" id="352851"/>
    <lineage>
        <taxon>Eukaryota</taxon>
        <taxon>Fungi</taxon>
        <taxon>Dikarya</taxon>
        <taxon>Ascomycota</taxon>
        <taxon>Pezizomycotina</taxon>
        <taxon>Leotiomycetes</taxon>
        <taxon>Helotiales</taxon>
        <taxon>Sclerotiniaceae</taxon>
        <taxon>Sclerotinia</taxon>
    </lineage>
</organism>
<dbReference type="InterPro" id="IPR023214">
    <property type="entry name" value="HAD_sf"/>
</dbReference>
<gene>
    <name evidence="1" type="ORF">OCU04_010108</name>
</gene>
<dbReference type="Proteomes" id="UP001152300">
    <property type="component" value="Unassembled WGS sequence"/>
</dbReference>
<proteinExistence type="predicted"/>
<dbReference type="EMBL" id="JAPEIS010000012">
    <property type="protein sequence ID" value="KAJ8061030.1"/>
    <property type="molecule type" value="Genomic_DNA"/>
</dbReference>
<dbReference type="AlphaFoldDB" id="A0A9X0AE03"/>